<dbReference type="InterPro" id="IPR036867">
    <property type="entry name" value="R3H_dom_sf"/>
</dbReference>
<dbReference type="InterPro" id="IPR000467">
    <property type="entry name" value="G_patch_dom"/>
</dbReference>
<dbReference type="InterPro" id="IPR051189">
    <property type="entry name" value="Splicing_assoc_domain"/>
</dbReference>
<dbReference type="PROSITE" id="PS50174">
    <property type="entry name" value="G_PATCH"/>
    <property type="match status" value="1"/>
</dbReference>
<dbReference type="GO" id="GO:0003676">
    <property type="term" value="F:nucleic acid binding"/>
    <property type="evidence" value="ECO:0007669"/>
    <property type="project" value="UniProtKB-UniRule"/>
</dbReference>
<dbReference type="Gene3D" id="3.30.1370.50">
    <property type="entry name" value="R3H-like domain"/>
    <property type="match status" value="1"/>
</dbReference>
<evidence type="ECO:0000313" key="5">
    <source>
        <dbReference type="Proteomes" id="UP001206595"/>
    </source>
</evidence>
<sequence length="777" mass="86790">MGTKSRNAKKGMSRGRGASRGGRGRGGRGGSRGGRSGVPTSYGYATQQPTSFKYMDELYGDFKVYGQFGSESDDDISTGNAGRRGKSKKPSKKTTPSARKANPSQFAYSYKSDEEDRPAAVGLGYTSLTAASTSSAPASFGRSKYTKMMVFQKSTMVLNHESDINSDKAIESTTSGISSPGLGQDGAEKSTDNNADVEDNSSSDDELDDTALENVSNEQDIDDLLASLTLQDPELQRVVQKLTRKERREQRYQELMGISNSDTESDDDLVSQDVEYEDDIFLSGDDEVEDEDEIAAMLDYIENASLNDDGEDELRAYYQTLVKKLSSMDKKLEKEESVEKRKGERNGQNKAATKLDHGLDDGDVENVTKEKPYVQPTKSNDDDNHFGSPPVTKYTVTTESEVLLEPYSDEEEHIISTATSAAKRNILNDKHADALSEEESSQEEEGDDDYLDEEEDESEDELYEFDDDEEQLEDDAIYQEYEESDLDDVEEEDGPLIFADDDDDEPIIIEATAVPPSLQRGYNALSKYNAREARQRRMLKTEAFEVESTSHLTDKQRRKLEKKQERERKKEKNMTTKKQKKMMKEMDENVDLRKIDQKLQQFIRDDSISSYQMAPMAKYTRRQVHLLATAYNLKSKSLGSGNSRYPVLSKTERTFIPNDRKYIERFIAEAQSTLDITSSILRKHRMPYIENSIPSKSKRKAGKKEAGRNGSSPSDLPGPSHGHIVAGNAAPINDQNIGHQMLAAMGWKQGDSLGTEGTGITVPIEAIVRKKRIGLGM</sequence>
<keyword evidence="5" id="KW-1185">Reference proteome</keyword>
<dbReference type="CDD" id="cd02325">
    <property type="entry name" value="R3H"/>
    <property type="match status" value="1"/>
</dbReference>
<feature type="region of interest" description="Disordered" evidence="1">
    <location>
        <begin position="328"/>
        <end position="397"/>
    </location>
</feature>
<feature type="domain" description="R3H" evidence="3">
    <location>
        <begin position="589"/>
        <end position="652"/>
    </location>
</feature>
<evidence type="ECO:0000259" key="2">
    <source>
        <dbReference type="PROSITE" id="PS50174"/>
    </source>
</evidence>
<dbReference type="Pfam" id="PF01585">
    <property type="entry name" value="G-patch"/>
    <property type="match status" value="1"/>
</dbReference>
<feature type="compositionally biased region" description="Basic and acidic residues" evidence="1">
    <location>
        <begin position="562"/>
        <end position="574"/>
    </location>
</feature>
<name>A0AAD5HIJ2_UMBRA</name>
<dbReference type="SMART" id="SM00443">
    <property type="entry name" value="G_patch"/>
    <property type="match status" value="1"/>
</dbReference>
<dbReference type="RefSeq" id="XP_051448730.1">
    <property type="nucleotide sequence ID" value="XM_051585914.1"/>
</dbReference>
<reference evidence="4" key="2">
    <citation type="journal article" date="2022" name="Proc. Natl. Acad. Sci. U.S.A.">
        <title>Diploid-dominant life cycles characterize the early evolution of Fungi.</title>
        <authorList>
            <person name="Amses K.R."/>
            <person name="Simmons D.R."/>
            <person name="Longcore J.E."/>
            <person name="Mondo S.J."/>
            <person name="Seto K."/>
            <person name="Jeronimo G.H."/>
            <person name="Bonds A.E."/>
            <person name="Quandt C.A."/>
            <person name="Davis W.J."/>
            <person name="Chang Y."/>
            <person name="Federici B.A."/>
            <person name="Kuo A."/>
            <person name="LaButti K."/>
            <person name="Pangilinan J."/>
            <person name="Andreopoulos W."/>
            <person name="Tritt A."/>
            <person name="Riley R."/>
            <person name="Hundley H."/>
            <person name="Johnson J."/>
            <person name="Lipzen A."/>
            <person name="Barry K."/>
            <person name="Lang B.F."/>
            <person name="Cuomo C.A."/>
            <person name="Buchler N.E."/>
            <person name="Grigoriev I.V."/>
            <person name="Spatafora J.W."/>
            <person name="Stajich J.E."/>
            <person name="James T.Y."/>
        </authorList>
    </citation>
    <scope>NUCLEOTIDE SEQUENCE</scope>
    <source>
        <strain evidence="4">AG</strain>
    </source>
</reference>
<dbReference type="PROSITE" id="PS51061">
    <property type="entry name" value="R3H"/>
    <property type="match status" value="1"/>
</dbReference>
<feature type="region of interest" description="Disordered" evidence="1">
    <location>
        <begin position="542"/>
        <end position="586"/>
    </location>
</feature>
<evidence type="ECO:0000313" key="4">
    <source>
        <dbReference type="EMBL" id="KAI8583726.1"/>
    </source>
</evidence>
<dbReference type="AlphaFoldDB" id="A0AAD5HIJ2"/>
<feature type="compositionally biased region" description="Basic residues" evidence="1">
    <location>
        <begin position="83"/>
        <end position="92"/>
    </location>
</feature>
<dbReference type="Proteomes" id="UP001206595">
    <property type="component" value="Unassembled WGS sequence"/>
</dbReference>
<feature type="compositionally biased region" description="Acidic residues" evidence="1">
    <location>
        <begin position="195"/>
        <end position="211"/>
    </location>
</feature>
<proteinExistence type="predicted"/>
<dbReference type="InterPro" id="IPR001374">
    <property type="entry name" value="R3H_dom"/>
</dbReference>
<protein>
    <recommendedName>
        <fullName evidence="6">Protein SQS1</fullName>
    </recommendedName>
</protein>
<comment type="caution">
    <text evidence="4">The sequence shown here is derived from an EMBL/GenBank/DDBJ whole genome shotgun (WGS) entry which is preliminary data.</text>
</comment>
<feature type="region of interest" description="Disordered" evidence="1">
    <location>
        <begin position="1"/>
        <end position="46"/>
    </location>
</feature>
<reference evidence="4" key="1">
    <citation type="submission" date="2021-06" db="EMBL/GenBank/DDBJ databases">
        <authorList>
            <consortium name="DOE Joint Genome Institute"/>
            <person name="Mondo S.J."/>
            <person name="Amses K.R."/>
            <person name="Simmons D.R."/>
            <person name="Longcore J.E."/>
            <person name="Seto K."/>
            <person name="Alves G.H."/>
            <person name="Bonds A.E."/>
            <person name="Quandt C.A."/>
            <person name="Davis W.J."/>
            <person name="Chang Y."/>
            <person name="Letcher P.M."/>
            <person name="Powell M.J."/>
            <person name="Kuo A."/>
            <person name="Labutti K."/>
            <person name="Pangilinan J."/>
            <person name="Andreopoulos W."/>
            <person name="Tritt A."/>
            <person name="Riley R."/>
            <person name="Hundley H."/>
            <person name="Johnson J."/>
            <person name="Lipzen A."/>
            <person name="Barry K."/>
            <person name="Berbee M.L."/>
            <person name="Buchler N.E."/>
            <person name="Grigoriev I.V."/>
            <person name="Spatafora J.W."/>
            <person name="Stajich J.E."/>
            <person name="James T.Y."/>
        </authorList>
    </citation>
    <scope>NUCLEOTIDE SEQUENCE</scope>
    <source>
        <strain evidence="4">AG</strain>
    </source>
</reference>
<feature type="compositionally biased region" description="Basic and acidic residues" evidence="1">
    <location>
        <begin position="328"/>
        <end position="372"/>
    </location>
</feature>
<feature type="compositionally biased region" description="Acidic residues" evidence="1">
    <location>
        <begin position="435"/>
        <end position="505"/>
    </location>
</feature>
<organism evidence="4 5">
    <name type="scientific">Umbelopsis ramanniana AG</name>
    <dbReference type="NCBI Taxonomy" id="1314678"/>
    <lineage>
        <taxon>Eukaryota</taxon>
        <taxon>Fungi</taxon>
        <taxon>Fungi incertae sedis</taxon>
        <taxon>Mucoromycota</taxon>
        <taxon>Mucoromycotina</taxon>
        <taxon>Umbelopsidomycetes</taxon>
        <taxon>Umbelopsidales</taxon>
        <taxon>Umbelopsidaceae</taxon>
        <taxon>Umbelopsis</taxon>
    </lineage>
</organism>
<feature type="region of interest" description="Disordered" evidence="1">
    <location>
        <begin position="687"/>
        <end position="728"/>
    </location>
</feature>
<feature type="region of interest" description="Disordered" evidence="1">
    <location>
        <begin position="246"/>
        <end position="270"/>
    </location>
</feature>
<dbReference type="SUPFAM" id="SSF82708">
    <property type="entry name" value="R3H domain"/>
    <property type="match status" value="1"/>
</dbReference>
<dbReference type="SMART" id="SM00393">
    <property type="entry name" value="R3H"/>
    <property type="match status" value="1"/>
</dbReference>
<evidence type="ECO:0000259" key="3">
    <source>
        <dbReference type="PROSITE" id="PS51061"/>
    </source>
</evidence>
<feature type="region of interest" description="Disordered" evidence="1">
    <location>
        <begin position="414"/>
        <end position="505"/>
    </location>
</feature>
<dbReference type="GeneID" id="75911262"/>
<gene>
    <name evidence="4" type="ORF">K450DRAFT_222485</name>
</gene>
<dbReference type="EMBL" id="MU620895">
    <property type="protein sequence ID" value="KAI8583726.1"/>
    <property type="molecule type" value="Genomic_DNA"/>
</dbReference>
<evidence type="ECO:0008006" key="6">
    <source>
        <dbReference type="Google" id="ProtNLM"/>
    </source>
</evidence>
<evidence type="ECO:0000256" key="1">
    <source>
        <dbReference type="SAM" id="MobiDB-lite"/>
    </source>
</evidence>
<feature type="compositionally biased region" description="Basic residues" evidence="1">
    <location>
        <begin position="1"/>
        <end position="13"/>
    </location>
</feature>
<feature type="domain" description="G-patch" evidence="2">
    <location>
        <begin position="734"/>
        <end position="777"/>
    </location>
</feature>
<accession>A0AAD5HIJ2</accession>
<feature type="region of interest" description="Disordered" evidence="1">
    <location>
        <begin position="162"/>
        <end position="218"/>
    </location>
</feature>
<dbReference type="PANTHER" id="PTHR14195">
    <property type="entry name" value="G PATCH DOMAIN CONTAINING PROTEIN 2"/>
    <property type="match status" value="1"/>
</dbReference>
<feature type="compositionally biased region" description="Gly residues" evidence="1">
    <location>
        <begin position="27"/>
        <end position="36"/>
    </location>
</feature>
<dbReference type="Pfam" id="PF01424">
    <property type="entry name" value="R3H"/>
    <property type="match status" value="1"/>
</dbReference>
<feature type="region of interest" description="Disordered" evidence="1">
    <location>
        <begin position="69"/>
        <end position="117"/>
    </location>
</feature>